<accession>A0AA38SIG9</accession>
<reference evidence="3" key="1">
    <citation type="submission" date="2023-03" db="EMBL/GenBank/DDBJ databases">
        <title>Chromosome-scale reference genome and RAD-based genetic map of yellow starthistle (Centaurea solstitialis) reveal putative structural variation and QTLs associated with invader traits.</title>
        <authorList>
            <person name="Reatini B."/>
            <person name="Cang F.A."/>
            <person name="Jiang Q."/>
            <person name="Mckibben M.T.W."/>
            <person name="Barker M.S."/>
            <person name="Rieseberg L.H."/>
            <person name="Dlugosch K.M."/>
        </authorList>
    </citation>
    <scope>NUCLEOTIDE SEQUENCE</scope>
    <source>
        <strain evidence="3">CAN-66</strain>
        <tissue evidence="3">Leaf</tissue>
    </source>
</reference>
<evidence type="ECO:0000259" key="2">
    <source>
        <dbReference type="Pfam" id="PF25597"/>
    </source>
</evidence>
<organism evidence="3 4">
    <name type="scientific">Centaurea solstitialis</name>
    <name type="common">yellow star-thistle</name>
    <dbReference type="NCBI Taxonomy" id="347529"/>
    <lineage>
        <taxon>Eukaryota</taxon>
        <taxon>Viridiplantae</taxon>
        <taxon>Streptophyta</taxon>
        <taxon>Embryophyta</taxon>
        <taxon>Tracheophyta</taxon>
        <taxon>Spermatophyta</taxon>
        <taxon>Magnoliopsida</taxon>
        <taxon>eudicotyledons</taxon>
        <taxon>Gunneridae</taxon>
        <taxon>Pentapetalae</taxon>
        <taxon>asterids</taxon>
        <taxon>campanulids</taxon>
        <taxon>Asterales</taxon>
        <taxon>Asteraceae</taxon>
        <taxon>Carduoideae</taxon>
        <taxon>Cardueae</taxon>
        <taxon>Centaureinae</taxon>
        <taxon>Centaurea</taxon>
    </lineage>
</organism>
<proteinExistence type="predicted"/>
<dbReference type="Proteomes" id="UP001172457">
    <property type="component" value="Chromosome 7"/>
</dbReference>
<dbReference type="AlphaFoldDB" id="A0AA38SIG9"/>
<protein>
    <recommendedName>
        <fullName evidence="2">Retroviral polymerase SH3-like domain-containing protein</fullName>
    </recommendedName>
</protein>
<evidence type="ECO:0000313" key="4">
    <source>
        <dbReference type="Proteomes" id="UP001172457"/>
    </source>
</evidence>
<feature type="region of interest" description="Disordered" evidence="1">
    <location>
        <begin position="139"/>
        <end position="172"/>
    </location>
</feature>
<evidence type="ECO:0000313" key="3">
    <source>
        <dbReference type="EMBL" id="KAJ9542983.1"/>
    </source>
</evidence>
<gene>
    <name evidence="3" type="ORF">OSB04_029489</name>
</gene>
<sequence length="238" mass="27226">MPKHFWAEAAKWACYVLNRCMSRSLDEKVPEEFWKGSKPSVEKFKVFGCIGHVHIPAQLRTKLDARSHKCVFLGISQESKAYRLYDPSSKKVVISRDVKLDEDATWNWSKENQKAEEFIIEDDEKAQGRHLKVKLLMNVNMPDTTQNSEDEARSPARGNSQTQSTENVPNSPVLATIGNLHDQSVPITQLEPSTRTDKPPAWMDDYCTDQDPLFEDEADFSMYSAMDDPMTYEEACKD</sequence>
<dbReference type="Pfam" id="PF25597">
    <property type="entry name" value="SH3_retrovirus"/>
    <property type="match status" value="1"/>
</dbReference>
<feature type="domain" description="Retroviral polymerase SH3-like" evidence="2">
    <location>
        <begin position="49"/>
        <end position="113"/>
    </location>
</feature>
<dbReference type="InterPro" id="IPR039537">
    <property type="entry name" value="Retrotran_Ty1/copia-like"/>
</dbReference>
<dbReference type="PANTHER" id="PTHR42648">
    <property type="entry name" value="TRANSPOSASE, PUTATIVE-RELATED"/>
    <property type="match status" value="1"/>
</dbReference>
<dbReference type="InterPro" id="IPR057670">
    <property type="entry name" value="SH3_retrovirus"/>
</dbReference>
<evidence type="ECO:0000256" key="1">
    <source>
        <dbReference type="SAM" id="MobiDB-lite"/>
    </source>
</evidence>
<comment type="caution">
    <text evidence="3">The sequence shown here is derived from an EMBL/GenBank/DDBJ whole genome shotgun (WGS) entry which is preliminary data.</text>
</comment>
<keyword evidence="4" id="KW-1185">Reference proteome</keyword>
<name>A0AA38SIG9_9ASTR</name>
<dbReference type="PANTHER" id="PTHR42648:SF18">
    <property type="entry name" value="RETROTRANSPOSON, UNCLASSIFIED-LIKE PROTEIN"/>
    <property type="match status" value="1"/>
</dbReference>
<feature type="compositionally biased region" description="Polar residues" evidence="1">
    <location>
        <begin position="157"/>
        <end position="170"/>
    </location>
</feature>
<dbReference type="EMBL" id="JARYMX010000007">
    <property type="protein sequence ID" value="KAJ9542983.1"/>
    <property type="molecule type" value="Genomic_DNA"/>
</dbReference>